<evidence type="ECO:0000313" key="2">
    <source>
        <dbReference type="Proteomes" id="UP000789375"/>
    </source>
</evidence>
<gene>
    <name evidence="1" type="ORF">FMOSSE_LOCUS2150</name>
</gene>
<organism evidence="1 2">
    <name type="scientific">Funneliformis mosseae</name>
    <name type="common">Endomycorrhizal fungus</name>
    <name type="synonym">Glomus mosseae</name>
    <dbReference type="NCBI Taxonomy" id="27381"/>
    <lineage>
        <taxon>Eukaryota</taxon>
        <taxon>Fungi</taxon>
        <taxon>Fungi incertae sedis</taxon>
        <taxon>Mucoromycota</taxon>
        <taxon>Glomeromycotina</taxon>
        <taxon>Glomeromycetes</taxon>
        <taxon>Glomerales</taxon>
        <taxon>Glomeraceae</taxon>
        <taxon>Funneliformis</taxon>
    </lineage>
</organism>
<dbReference type="EMBL" id="CAJVPP010000269">
    <property type="protein sequence ID" value="CAG8463270.1"/>
    <property type="molecule type" value="Genomic_DNA"/>
</dbReference>
<keyword evidence="2" id="KW-1185">Reference proteome</keyword>
<dbReference type="Proteomes" id="UP000789375">
    <property type="component" value="Unassembled WGS sequence"/>
</dbReference>
<evidence type="ECO:0000313" key="1">
    <source>
        <dbReference type="EMBL" id="CAG8463270.1"/>
    </source>
</evidence>
<comment type="caution">
    <text evidence="1">The sequence shown here is derived from an EMBL/GenBank/DDBJ whole genome shotgun (WGS) entry which is preliminary data.</text>
</comment>
<name>A0A9N8YY26_FUNMO</name>
<dbReference type="AlphaFoldDB" id="A0A9N8YY26"/>
<reference evidence="1" key="1">
    <citation type="submission" date="2021-06" db="EMBL/GenBank/DDBJ databases">
        <authorList>
            <person name="Kallberg Y."/>
            <person name="Tangrot J."/>
            <person name="Rosling A."/>
        </authorList>
    </citation>
    <scope>NUCLEOTIDE SEQUENCE</scope>
    <source>
        <strain evidence="1">87-6 pot B 2015</strain>
    </source>
</reference>
<proteinExistence type="predicted"/>
<sequence length="93" mass="10923">MSENNNKGKITKTFRNLFARNKRKDDIEENDELDGKSKTYLPEIKTTVPVPDEIGKDKTYLPERKKLAEISKDKIYLPEEKKKLFTLEEIGMF</sequence>
<protein>
    <submittedName>
        <fullName evidence="1">15915_t:CDS:1</fullName>
    </submittedName>
</protein>
<accession>A0A9N8YY26</accession>